<reference evidence="6" key="1">
    <citation type="journal article" date="2013" name="New Phytol.">
        <title>Comparative genomic and transcriptomic analyses reveal the hemibiotrophic stage shift of Colletotrichum fungi.</title>
        <authorList>
            <person name="Gan P."/>
            <person name="Ikeda K."/>
            <person name="Irieda H."/>
            <person name="Narusaka M."/>
            <person name="O'Connell R.J."/>
            <person name="Narusaka Y."/>
            <person name="Takano Y."/>
            <person name="Kubo Y."/>
            <person name="Shirasu K."/>
        </authorList>
    </citation>
    <scope>NUCLEOTIDE SEQUENCE [LARGE SCALE GENOMIC DNA]</scope>
    <source>
        <strain evidence="6">104-T / ATCC 96160 / CBS 514.97 / LARS 414 / MAFF 240422</strain>
    </source>
</reference>
<accession>A0A484FN51</accession>
<evidence type="ECO:0000256" key="2">
    <source>
        <dbReference type="SAM" id="Phobius"/>
    </source>
</evidence>
<protein>
    <submittedName>
        <fullName evidence="5">Uncharacterized protein</fullName>
    </submittedName>
</protein>
<evidence type="ECO:0000259" key="4">
    <source>
        <dbReference type="Pfam" id="PF20253"/>
    </source>
</evidence>
<dbReference type="Pfam" id="PF14342">
    <property type="entry name" value="DUF4396"/>
    <property type="match status" value="1"/>
</dbReference>
<dbReference type="AlphaFoldDB" id="A0A484FN51"/>
<evidence type="ECO:0000313" key="5">
    <source>
        <dbReference type="EMBL" id="TDZ19095.1"/>
    </source>
</evidence>
<feature type="transmembrane region" description="Helical" evidence="2">
    <location>
        <begin position="841"/>
        <end position="861"/>
    </location>
</feature>
<dbReference type="Pfam" id="PF20253">
    <property type="entry name" value="DUF6604"/>
    <property type="match status" value="1"/>
</dbReference>
<reference evidence="6" key="2">
    <citation type="journal article" date="2019" name="Mol. Plant Microbe Interact.">
        <title>Genome sequence resources for four phytopathogenic fungi from the Colletotrichum orbiculare species complex.</title>
        <authorList>
            <person name="Gan P."/>
            <person name="Tsushima A."/>
            <person name="Narusaka M."/>
            <person name="Narusaka Y."/>
            <person name="Takano Y."/>
            <person name="Kubo Y."/>
            <person name="Shirasu K."/>
        </authorList>
    </citation>
    <scope>GENOME REANNOTATION</scope>
    <source>
        <strain evidence="6">104-T / ATCC 96160 / CBS 514.97 / LARS 414 / MAFF 240422</strain>
    </source>
</reference>
<dbReference type="EMBL" id="AMCV02000021">
    <property type="protein sequence ID" value="TDZ19095.1"/>
    <property type="molecule type" value="Genomic_DNA"/>
</dbReference>
<proteinExistence type="predicted"/>
<evidence type="ECO:0000259" key="3">
    <source>
        <dbReference type="Pfam" id="PF14342"/>
    </source>
</evidence>
<dbReference type="Proteomes" id="UP000014480">
    <property type="component" value="Unassembled WGS sequence"/>
</dbReference>
<feature type="transmembrane region" description="Helical" evidence="2">
    <location>
        <begin position="873"/>
        <end position="895"/>
    </location>
</feature>
<feature type="transmembrane region" description="Helical" evidence="2">
    <location>
        <begin position="915"/>
        <end position="934"/>
    </location>
</feature>
<feature type="domain" description="DUF6604" evidence="4">
    <location>
        <begin position="12"/>
        <end position="243"/>
    </location>
</feature>
<evidence type="ECO:0000256" key="1">
    <source>
        <dbReference type="SAM" id="MobiDB-lite"/>
    </source>
</evidence>
<dbReference type="InterPro" id="IPR046539">
    <property type="entry name" value="DUF6604"/>
</dbReference>
<keyword evidence="2" id="KW-0812">Transmembrane</keyword>
<dbReference type="OrthoDB" id="5238236at2759"/>
<evidence type="ECO:0000313" key="6">
    <source>
        <dbReference type="Proteomes" id="UP000014480"/>
    </source>
</evidence>
<dbReference type="STRING" id="1213857.A0A484FN51"/>
<sequence>MLPSSVHNQYVRYKDNTRAFLTWLYGESKKHLRAKSLPRETDKVSTQHLIPMAKACKSAGVSMPSDQRLFLEQAVHLRQKVAAWYSRTSSAQTLAADDGHRYFNDCLQTILLLFPGPLPESQPPAAPQKQPSDGSFVDANRFNLLNLEDMLDDVSDDDAAPPTDGSPARPASPKISAAADKQLFDLVDDARIELHCMLSEIQEIRGYLRVIWANYQARNLDLVSAALVTEAAFEWIQIMDENFCQRNPKTSYVQDMMESVMLGTLSDVHENLAKVHMRGDCVLLEFNDASAGPKKLVPCVKRDMELLGGLSEWTMRPAHRLLVRMSKEKGLVDRDNLPKDREYGHLRLLEWYSRCLVPSGECWWADRLMINLSRPQSEKRIYLATVAMTTIFLDLWNTTELIYMTAKDYSRLSSRYPHDVWGCDDTNSKEPEFAKQVKEGLQSFLRWLRNDIHFPGKDCVGMNPVLCGLTIMAANVKGVGVEVNTDSSVWNIVPMAHVYNRGRVRKQWPHVWHDMEAVMAMQSKEIFTVQRPTDSMQCENRFWMANGGRLTDLTHLRSQKTNMHEHMRNGGFPRKAPTPKEAFERVLSAKHVNKYWSQKNTPGYRRELNPVPTLTNIYRNTTSVRSQTTRFPISDEETIGKVEKLINDCLADEGKPALKELTVPQFLDGFLAIVQCEVPMLFFDWIGFSKSCRVSLVLLVMEKGEKMPRNDDDLDVKLWADMFYDDEDRYLLHEIRKNNAKESHVTVGHAKEWQEWCTEMGMYPRKLYGWDDKYRHAAKSLMAHWKHKAKNPVPPPALSREFWTSRPTWRRAGVNTFRCLVGCTLGDFSAMWYLQAFHPEMAVATVMGISMASGLSTSLLLETVLLKVGKDKLAWPVAAKTAAGMSMISMITMEAAENAVDYHLTGGAVQFDDSAFWWAALVSVAAGFLAPLPYNYHRLRKFGKACH</sequence>
<keyword evidence="2" id="KW-1133">Transmembrane helix</keyword>
<keyword evidence="6" id="KW-1185">Reference proteome</keyword>
<dbReference type="InterPro" id="IPR025509">
    <property type="entry name" value="DUF4396"/>
</dbReference>
<keyword evidence="2" id="KW-0472">Membrane</keyword>
<comment type="caution">
    <text evidence="5">The sequence shown here is derived from an EMBL/GenBank/DDBJ whole genome shotgun (WGS) entry which is preliminary data.</text>
</comment>
<feature type="region of interest" description="Disordered" evidence="1">
    <location>
        <begin position="153"/>
        <end position="174"/>
    </location>
</feature>
<name>A0A484FN51_COLOR</name>
<feature type="domain" description="DUF4396" evidence="3">
    <location>
        <begin position="808"/>
        <end position="944"/>
    </location>
</feature>
<dbReference type="PANTHER" id="PTHR38795">
    <property type="entry name" value="DUF6604 DOMAIN-CONTAINING PROTEIN"/>
    <property type="match status" value="1"/>
</dbReference>
<organism evidence="5 6">
    <name type="scientific">Colletotrichum orbiculare (strain 104-T / ATCC 96160 / CBS 514.97 / LARS 414 / MAFF 240422)</name>
    <name type="common">Cucumber anthracnose fungus</name>
    <name type="synonym">Colletotrichum lagenarium</name>
    <dbReference type="NCBI Taxonomy" id="1213857"/>
    <lineage>
        <taxon>Eukaryota</taxon>
        <taxon>Fungi</taxon>
        <taxon>Dikarya</taxon>
        <taxon>Ascomycota</taxon>
        <taxon>Pezizomycotina</taxon>
        <taxon>Sordariomycetes</taxon>
        <taxon>Hypocreomycetidae</taxon>
        <taxon>Glomerellales</taxon>
        <taxon>Glomerellaceae</taxon>
        <taxon>Colletotrichum</taxon>
        <taxon>Colletotrichum orbiculare species complex</taxon>
    </lineage>
</organism>
<dbReference type="PANTHER" id="PTHR38795:SF1">
    <property type="entry name" value="DUF6604 DOMAIN-CONTAINING PROTEIN"/>
    <property type="match status" value="1"/>
</dbReference>
<gene>
    <name evidence="5" type="ORF">Cob_v007952</name>
</gene>